<dbReference type="InterPro" id="IPR001486">
    <property type="entry name" value="Hemoglobin_trunc"/>
</dbReference>
<keyword evidence="3" id="KW-0479">Metal-binding</keyword>
<dbReference type="InterPro" id="IPR009050">
    <property type="entry name" value="Globin-like_sf"/>
</dbReference>
<name>A0A1R2BCB9_9CILI</name>
<evidence type="ECO:0000256" key="1">
    <source>
        <dbReference type="ARBA" id="ARBA00022448"/>
    </source>
</evidence>
<protein>
    <recommendedName>
        <fullName evidence="7">Globin family profile domain-containing protein</fullName>
    </recommendedName>
</protein>
<comment type="caution">
    <text evidence="5">The sequence shown here is derived from an EMBL/GenBank/DDBJ whole genome shotgun (WGS) entry which is preliminary data.</text>
</comment>
<dbReference type="Gene3D" id="1.10.490.10">
    <property type="entry name" value="Globins"/>
    <property type="match status" value="1"/>
</dbReference>
<keyword evidence="2" id="KW-0349">Heme</keyword>
<evidence type="ECO:0000256" key="4">
    <source>
        <dbReference type="ARBA" id="ARBA00023004"/>
    </source>
</evidence>
<dbReference type="Pfam" id="PF01152">
    <property type="entry name" value="Bac_globin"/>
    <property type="match status" value="1"/>
</dbReference>
<dbReference type="InterPro" id="IPR012292">
    <property type="entry name" value="Globin/Proto"/>
</dbReference>
<dbReference type="OrthoDB" id="296865at2759"/>
<keyword evidence="6" id="KW-1185">Reference proteome</keyword>
<organism evidence="5 6">
    <name type="scientific">Stentor coeruleus</name>
    <dbReference type="NCBI Taxonomy" id="5963"/>
    <lineage>
        <taxon>Eukaryota</taxon>
        <taxon>Sar</taxon>
        <taxon>Alveolata</taxon>
        <taxon>Ciliophora</taxon>
        <taxon>Postciliodesmatophora</taxon>
        <taxon>Heterotrichea</taxon>
        <taxon>Heterotrichida</taxon>
        <taxon>Stentoridae</taxon>
        <taxon>Stentor</taxon>
    </lineage>
</organism>
<accession>A0A1R2BCB9</accession>
<dbReference type="EMBL" id="MPUH01000752">
    <property type="protein sequence ID" value="OMJ74422.1"/>
    <property type="molecule type" value="Genomic_DNA"/>
</dbReference>
<evidence type="ECO:0008006" key="7">
    <source>
        <dbReference type="Google" id="ProtNLM"/>
    </source>
</evidence>
<sequence length="118" mass="13810">MNIFQKYGGMEFWRDILSDFYSRIASSEKIYHHFIGVDIDNIKIMLVAMLEITLGSEDNSYIDSLKEIHKDKGISHEEFDEWILIYTKTLKDVGISKLDIDHIVETTETFRAFIVSKN</sequence>
<dbReference type="SUPFAM" id="SSF46458">
    <property type="entry name" value="Globin-like"/>
    <property type="match status" value="1"/>
</dbReference>
<proteinExistence type="predicted"/>
<dbReference type="GO" id="GO:0019825">
    <property type="term" value="F:oxygen binding"/>
    <property type="evidence" value="ECO:0007669"/>
    <property type="project" value="InterPro"/>
</dbReference>
<dbReference type="AlphaFoldDB" id="A0A1R2BCB9"/>
<evidence type="ECO:0000313" key="5">
    <source>
        <dbReference type="EMBL" id="OMJ74422.1"/>
    </source>
</evidence>
<gene>
    <name evidence="5" type="ORF">SteCoe_26638</name>
</gene>
<dbReference type="GO" id="GO:0046872">
    <property type="term" value="F:metal ion binding"/>
    <property type="evidence" value="ECO:0007669"/>
    <property type="project" value="UniProtKB-KW"/>
</dbReference>
<keyword evidence="1" id="KW-0813">Transport</keyword>
<evidence type="ECO:0000256" key="3">
    <source>
        <dbReference type="ARBA" id="ARBA00022723"/>
    </source>
</evidence>
<dbReference type="GO" id="GO:0020037">
    <property type="term" value="F:heme binding"/>
    <property type="evidence" value="ECO:0007669"/>
    <property type="project" value="InterPro"/>
</dbReference>
<evidence type="ECO:0000256" key="2">
    <source>
        <dbReference type="ARBA" id="ARBA00022617"/>
    </source>
</evidence>
<dbReference type="Proteomes" id="UP000187209">
    <property type="component" value="Unassembled WGS sequence"/>
</dbReference>
<evidence type="ECO:0000313" key="6">
    <source>
        <dbReference type="Proteomes" id="UP000187209"/>
    </source>
</evidence>
<reference evidence="5 6" key="1">
    <citation type="submission" date="2016-11" db="EMBL/GenBank/DDBJ databases">
        <title>The macronuclear genome of Stentor coeruleus: a giant cell with tiny introns.</title>
        <authorList>
            <person name="Slabodnick M."/>
            <person name="Ruby J.G."/>
            <person name="Reiff S.B."/>
            <person name="Swart E.C."/>
            <person name="Gosai S."/>
            <person name="Prabakaran S."/>
            <person name="Witkowska E."/>
            <person name="Larue G.E."/>
            <person name="Fisher S."/>
            <person name="Freeman R.M."/>
            <person name="Gunawardena J."/>
            <person name="Chu W."/>
            <person name="Stover N.A."/>
            <person name="Gregory B.D."/>
            <person name="Nowacki M."/>
            <person name="Derisi J."/>
            <person name="Roy S.W."/>
            <person name="Marshall W.F."/>
            <person name="Sood P."/>
        </authorList>
    </citation>
    <scope>NUCLEOTIDE SEQUENCE [LARGE SCALE GENOMIC DNA]</scope>
    <source>
        <strain evidence="5">WM001</strain>
    </source>
</reference>
<keyword evidence="4" id="KW-0408">Iron</keyword>